<evidence type="ECO:0000256" key="1">
    <source>
        <dbReference type="SAM" id="MobiDB-lite"/>
    </source>
</evidence>
<feature type="region of interest" description="Disordered" evidence="1">
    <location>
        <begin position="1"/>
        <end position="74"/>
    </location>
</feature>
<protein>
    <submittedName>
        <fullName evidence="2">Uncharacterized protein</fullName>
    </submittedName>
</protein>
<keyword evidence="3" id="KW-1185">Reference proteome</keyword>
<organism evidence="2 3">
    <name type="scientific">Actinomadura verrucosospora</name>
    <dbReference type="NCBI Taxonomy" id="46165"/>
    <lineage>
        <taxon>Bacteria</taxon>
        <taxon>Bacillati</taxon>
        <taxon>Actinomycetota</taxon>
        <taxon>Actinomycetes</taxon>
        <taxon>Streptosporangiales</taxon>
        <taxon>Thermomonosporaceae</taxon>
        <taxon>Actinomadura</taxon>
    </lineage>
</organism>
<proteinExistence type="predicted"/>
<reference evidence="2 3" key="1">
    <citation type="submission" date="2020-05" db="EMBL/GenBank/DDBJ databases">
        <title>Actinomadura verrucosospora NRRL-B18236 (PFL_A860) Genome sequencing and assembly.</title>
        <authorList>
            <person name="Samborskyy M."/>
        </authorList>
    </citation>
    <scope>NUCLEOTIDE SEQUENCE [LARGE SCALE GENOMIC DNA]</scope>
    <source>
        <strain evidence="2 3">NRRL:B18236</strain>
    </source>
</reference>
<name>A0A7D3ZLW3_ACTVE</name>
<dbReference type="EMBL" id="CP053892">
    <property type="protein sequence ID" value="QKG21743.1"/>
    <property type="molecule type" value="Genomic_DNA"/>
</dbReference>
<dbReference type="AlphaFoldDB" id="A0A7D3ZLW3"/>
<gene>
    <name evidence="2" type="ORF">ACTIVE_3381</name>
</gene>
<feature type="compositionally biased region" description="Gly residues" evidence="1">
    <location>
        <begin position="41"/>
        <end position="54"/>
    </location>
</feature>
<evidence type="ECO:0000313" key="2">
    <source>
        <dbReference type="EMBL" id="QKG21743.1"/>
    </source>
</evidence>
<accession>A0A7D3ZLW3</accession>
<evidence type="ECO:0000313" key="3">
    <source>
        <dbReference type="Proteomes" id="UP000501240"/>
    </source>
</evidence>
<dbReference type="Proteomes" id="UP000501240">
    <property type="component" value="Chromosome"/>
</dbReference>
<sequence>MPAEPQIGGGRTRIPPIAEPPGRQGGRPVLGIPNRMSPRGVIGGSGFTGPGGVGAEAPLAFDTAGEPRPVPPGGVLRNGSLHAANEGASASLAEARQGAVGTGIPMTGGLGNGNGTRERTRDVYAAEDNTLWEDETEFSPRVLGNPDRTTRNI</sequence>